<dbReference type="OrthoDB" id="9834766at2"/>
<evidence type="ECO:0000313" key="2">
    <source>
        <dbReference type="EMBL" id="GAB93259.1"/>
    </source>
</evidence>
<sequence>MSNEYDPHSPAARLLIAPPGRIPRATDVRHVMTRLGLDTEWSDAAISQLIDAAAAAERWLPEKPENAARMVADPVGAIAEMRQAGLLSGPIDELVDALQHVRARLPDIGAEGGQFADITSANVEFRPTPTTGPRHRPDQGRLEH</sequence>
<reference evidence="2 3" key="1">
    <citation type="submission" date="2012-08" db="EMBL/GenBank/DDBJ databases">
        <title>Whole genome shotgun sequence of Gordonia rhizosphera NBRC 16068.</title>
        <authorList>
            <person name="Takarada H."/>
            <person name="Isaki S."/>
            <person name="Hosoyama A."/>
            <person name="Tsuchikane K."/>
            <person name="Katsumata H."/>
            <person name="Baba S."/>
            <person name="Ohji S."/>
            <person name="Yamazaki S."/>
            <person name="Fujita N."/>
        </authorList>
    </citation>
    <scope>NUCLEOTIDE SEQUENCE [LARGE SCALE GENOMIC DNA]</scope>
    <source>
        <strain evidence="2 3">NBRC 16068</strain>
    </source>
</reference>
<proteinExistence type="predicted"/>
<keyword evidence="3" id="KW-1185">Reference proteome</keyword>
<dbReference type="EMBL" id="BAHC01000213">
    <property type="protein sequence ID" value="GAB93259.1"/>
    <property type="molecule type" value="Genomic_DNA"/>
</dbReference>
<dbReference type="Proteomes" id="UP000008363">
    <property type="component" value="Unassembled WGS sequence"/>
</dbReference>
<name>K6X384_9ACTN</name>
<feature type="region of interest" description="Disordered" evidence="1">
    <location>
        <begin position="121"/>
        <end position="144"/>
    </location>
</feature>
<comment type="caution">
    <text evidence="2">The sequence shown here is derived from an EMBL/GenBank/DDBJ whole genome shotgun (WGS) entry which is preliminary data.</text>
</comment>
<gene>
    <name evidence="2" type="ORF">GORHZ_213_00340</name>
</gene>
<dbReference type="AlphaFoldDB" id="K6X384"/>
<accession>K6X384</accession>
<protein>
    <submittedName>
        <fullName evidence="2">Uncharacterized protein</fullName>
    </submittedName>
</protein>
<dbReference type="STRING" id="1108045.GORHZ_213_00340"/>
<dbReference type="RefSeq" id="WP_006338263.1">
    <property type="nucleotide sequence ID" value="NZ_BAHC01000213.1"/>
</dbReference>
<feature type="compositionally biased region" description="Basic and acidic residues" evidence="1">
    <location>
        <begin position="135"/>
        <end position="144"/>
    </location>
</feature>
<evidence type="ECO:0000313" key="3">
    <source>
        <dbReference type="Proteomes" id="UP000008363"/>
    </source>
</evidence>
<organism evidence="2 3">
    <name type="scientific">Gordonia rhizosphera NBRC 16068</name>
    <dbReference type="NCBI Taxonomy" id="1108045"/>
    <lineage>
        <taxon>Bacteria</taxon>
        <taxon>Bacillati</taxon>
        <taxon>Actinomycetota</taxon>
        <taxon>Actinomycetes</taxon>
        <taxon>Mycobacteriales</taxon>
        <taxon>Gordoniaceae</taxon>
        <taxon>Gordonia</taxon>
    </lineage>
</organism>
<evidence type="ECO:0000256" key="1">
    <source>
        <dbReference type="SAM" id="MobiDB-lite"/>
    </source>
</evidence>